<name>A0A0D0D9L2_9AGAM</name>
<dbReference type="EMBL" id="KN829364">
    <property type="protein sequence ID" value="KIK73855.1"/>
    <property type="molecule type" value="Genomic_DNA"/>
</dbReference>
<keyword evidence="3" id="KW-1185">Reference proteome</keyword>
<dbReference type="InParanoid" id="A0A0D0D9L2"/>
<gene>
    <name evidence="2" type="ORF">PAXRUDRAFT_20431</name>
</gene>
<evidence type="ECO:0000313" key="2">
    <source>
        <dbReference type="EMBL" id="KIK73855.1"/>
    </source>
</evidence>
<protein>
    <submittedName>
        <fullName evidence="2">Unplaced genomic scaffold scaffold_4542, whole genome shotgun sequence</fullName>
    </submittedName>
</protein>
<sequence length="66" mass="7065">MAADGDAEAALQAIEPLEHDAEAQLGLKICISLCLPEIPHTPPTLLELLNPPKEKEIRQGPSLEAN</sequence>
<feature type="compositionally biased region" description="Low complexity" evidence="1">
    <location>
        <begin position="42"/>
        <end position="51"/>
    </location>
</feature>
<proteinExistence type="predicted"/>
<reference evidence="3" key="2">
    <citation type="submission" date="2015-01" db="EMBL/GenBank/DDBJ databases">
        <title>Evolutionary Origins and Diversification of the Mycorrhizal Mutualists.</title>
        <authorList>
            <consortium name="DOE Joint Genome Institute"/>
            <consortium name="Mycorrhizal Genomics Consortium"/>
            <person name="Kohler A."/>
            <person name="Kuo A."/>
            <person name="Nagy L.G."/>
            <person name="Floudas D."/>
            <person name="Copeland A."/>
            <person name="Barry K.W."/>
            <person name="Cichocki N."/>
            <person name="Veneault-Fourrey C."/>
            <person name="LaButti K."/>
            <person name="Lindquist E.A."/>
            <person name="Lipzen A."/>
            <person name="Lundell T."/>
            <person name="Morin E."/>
            <person name="Murat C."/>
            <person name="Riley R."/>
            <person name="Ohm R."/>
            <person name="Sun H."/>
            <person name="Tunlid A."/>
            <person name="Henrissat B."/>
            <person name="Grigoriev I.V."/>
            <person name="Hibbett D.S."/>
            <person name="Martin F."/>
        </authorList>
    </citation>
    <scope>NUCLEOTIDE SEQUENCE [LARGE SCALE GENOMIC DNA]</scope>
    <source>
        <strain evidence="3">Ve08.2h10</strain>
    </source>
</reference>
<dbReference type="AlphaFoldDB" id="A0A0D0D9L2"/>
<accession>A0A0D0D9L2</accession>
<feature type="region of interest" description="Disordered" evidence="1">
    <location>
        <begin position="42"/>
        <end position="66"/>
    </location>
</feature>
<reference evidence="2 3" key="1">
    <citation type="submission" date="2014-04" db="EMBL/GenBank/DDBJ databases">
        <authorList>
            <consortium name="DOE Joint Genome Institute"/>
            <person name="Kuo A."/>
            <person name="Kohler A."/>
            <person name="Jargeat P."/>
            <person name="Nagy L.G."/>
            <person name="Floudas D."/>
            <person name="Copeland A."/>
            <person name="Barry K.W."/>
            <person name="Cichocki N."/>
            <person name="Veneault-Fourrey C."/>
            <person name="LaButti K."/>
            <person name="Lindquist E.A."/>
            <person name="Lipzen A."/>
            <person name="Lundell T."/>
            <person name="Morin E."/>
            <person name="Murat C."/>
            <person name="Sun H."/>
            <person name="Tunlid A."/>
            <person name="Henrissat B."/>
            <person name="Grigoriev I.V."/>
            <person name="Hibbett D.S."/>
            <person name="Martin F."/>
            <person name="Nordberg H.P."/>
            <person name="Cantor M.N."/>
            <person name="Hua S.X."/>
        </authorList>
    </citation>
    <scope>NUCLEOTIDE SEQUENCE [LARGE SCALE GENOMIC DNA]</scope>
    <source>
        <strain evidence="2 3">Ve08.2h10</strain>
    </source>
</reference>
<evidence type="ECO:0000313" key="3">
    <source>
        <dbReference type="Proteomes" id="UP000054538"/>
    </source>
</evidence>
<dbReference type="Proteomes" id="UP000054538">
    <property type="component" value="Unassembled WGS sequence"/>
</dbReference>
<dbReference type="HOGENOM" id="CLU_2831918_0_0_1"/>
<organism evidence="2 3">
    <name type="scientific">Paxillus rubicundulus Ve08.2h10</name>
    <dbReference type="NCBI Taxonomy" id="930991"/>
    <lineage>
        <taxon>Eukaryota</taxon>
        <taxon>Fungi</taxon>
        <taxon>Dikarya</taxon>
        <taxon>Basidiomycota</taxon>
        <taxon>Agaricomycotina</taxon>
        <taxon>Agaricomycetes</taxon>
        <taxon>Agaricomycetidae</taxon>
        <taxon>Boletales</taxon>
        <taxon>Paxilineae</taxon>
        <taxon>Paxillaceae</taxon>
        <taxon>Paxillus</taxon>
    </lineage>
</organism>
<evidence type="ECO:0000256" key="1">
    <source>
        <dbReference type="SAM" id="MobiDB-lite"/>
    </source>
</evidence>